<dbReference type="KEGG" id="malk:MalAC0309_1776"/>
<feature type="chain" id="PRO_5006855116" evidence="1">
    <location>
        <begin position="22"/>
        <end position="188"/>
    </location>
</feature>
<name>A0A0U5B9X9_9MICO</name>
<organism evidence="2 3">
    <name type="scientific">Microcella alkaliphila</name>
    <dbReference type="NCBI Taxonomy" id="279828"/>
    <lineage>
        <taxon>Bacteria</taxon>
        <taxon>Bacillati</taxon>
        <taxon>Actinomycetota</taxon>
        <taxon>Actinomycetes</taxon>
        <taxon>Micrococcales</taxon>
        <taxon>Microbacteriaceae</taxon>
        <taxon>Microcella</taxon>
    </lineage>
</organism>
<keyword evidence="1" id="KW-0732">Signal</keyword>
<dbReference type="EMBL" id="AP017315">
    <property type="protein sequence ID" value="BAU32624.1"/>
    <property type="molecule type" value="Genomic_DNA"/>
</dbReference>
<dbReference type="AlphaFoldDB" id="A0A0U5B9X9"/>
<gene>
    <name evidence="2" type="ORF">MalAC0309_1776</name>
</gene>
<sequence>MAGAFTLLAPIALLTTPGAAASDGGFDAFANPGETVTVDFPYRAEQYEWVVPDGVSEITVELAAGSGGRITVGDADGAVGGVGGHLIARVPVDEGSPLFISVGARGSANAGGGATALATTSAVLAAAGGGGAGWAGGNCELIDYVCATGGAGGFSRQSGTSAGLDGADNSPLSEIMVNGVGATADAAG</sequence>
<reference evidence="2 3" key="2">
    <citation type="submission" date="2016-01" db="EMBL/GenBank/DDBJ databases">
        <title>Microcella alkaliphila JAM AC0309 whole genome shotgun sequence.</title>
        <authorList>
            <person name="Kurata A."/>
            <person name="Hirose Y."/>
            <person name="Kishimoto N."/>
            <person name="Kobayashi T."/>
        </authorList>
    </citation>
    <scope>NUCLEOTIDE SEQUENCE [LARGE SCALE GENOMIC DNA]</scope>
    <source>
        <strain evidence="2 3">JAM AC0309</strain>
    </source>
</reference>
<reference evidence="3" key="1">
    <citation type="submission" date="2015-12" db="EMBL/GenBank/DDBJ databases">
        <authorList>
            <person name="Shamseldin A."/>
            <person name="Moawad H."/>
            <person name="Abd El-Rahim W.M."/>
            <person name="Sadowsky M.J."/>
        </authorList>
    </citation>
    <scope>NUCLEOTIDE SEQUENCE [LARGE SCALE GENOMIC DNA]</scope>
    <source>
        <strain evidence="3">JAM AC0309</strain>
    </source>
</reference>
<dbReference type="Proteomes" id="UP000218965">
    <property type="component" value="Chromosome"/>
</dbReference>
<feature type="signal peptide" evidence="1">
    <location>
        <begin position="1"/>
        <end position="21"/>
    </location>
</feature>
<evidence type="ECO:0000256" key="1">
    <source>
        <dbReference type="SAM" id="SignalP"/>
    </source>
</evidence>
<protein>
    <submittedName>
        <fullName evidence="2">Putative alpha-mannosidase</fullName>
    </submittedName>
</protein>
<accession>A0A0U5B9X9</accession>
<evidence type="ECO:0000313" key="2">
    <source>
        <dbReference type="EMBL" id="BAU32624.1"/>
    </source>
</evidence>
<proteinExistence type="predicted"/>
<evidence type="ECO:0000313" key="3">
    <source>
        <dbReference type="Proteomes" id="UP000218965"/>
    </source>
</evidence>